<dbReference type="AlphaFoldDB" id="A0A3P3DQZ2"/>
<protein>
    <submittedName>
        <fullName evidence="1">Uncharacterized protein</fullName>
    </submittedName>
</protein>
<dbReference type="EMBL" id="RRAZ01000006">
    <property type="protein sequence ID" value="RRH76683.1"/>
    <property type="molecule type" value="Genomic_DNA"/>
</dbReference>
<accession>A0A3P3DQZ2</accession>
<evidence type="ECO:0000313" key="2">
    <source>
        <dbReference type="Proteomes" id="UP000282125"/>
    </source>
</evidence>
<dbReference type="Proteomes" id="UP000282125">
    <property type="component" value="Unassembled WGS sequence"/>
</dbReference>
<dbReference type="OrthoDB" id="7849247at2"/>
<name>A0A3P3DQZ2_9RHOB</name>
<proteinExistence type="predicted"/>
<reference evidence="1 2" key="1">
    <citation type="submission" date="2018-11" db="EMBL/GenBank/DDBJ databases">
        <title>Gemmobacter sp. nov., YIM 102744-1 draft genome.</title>
        <authorList>
            <person name="Li G."/>
            <person name="Jiang Y."/>
        </authorList>
    </citation>
    <scope>NUCLEOTIDE SEQUENCE [LARGE SCALE GENOMIC DNA]</scope>
    <source>
        <strain evidence="1 2">YIM 102744-1</strain>
    </source>
</reference>
<evidence type="ECO:0000313" key="1">
    <source>
        <dbReference type="EMBL" id="RRH76683.1"/>
    </source>
</evidence>
<keyword evidence="2" id="KW-1185">Reference proteome</keyword>
<comment type="caution">
    <text evidence="1">The sequence shown here is derived from an EMBL/GenBank/DDBJ whole genome shotgun (WGS) entry which is preliminary data.</text>
</comment>
<sequence>MSETAVTHYFRHRDNGASVFRIAPENRLRRVELVEIAFVNVKNGNIRAHGGAVLTPEDHAAIACWLEERRGELAAREAEDALRLADALNATAHWVQSRATAAEAEVVTDRLLYAMQDLREALVRRRAEAIAKDQE</sequence>
<dbReference type="RefSeq" id="WP_124964070.1">
    <property type="nucleotide sequence ID" value="NZ_RRAZ01000006.1"/>
</dbReference>
<gene>
    <name evidence="1" type="ORF">EG244_05820</name>
</gene>
<organism evidence="1 2">
    <name type="scientific">Falsigemmobacter faecalis</name>
    <dbReference type="NCBI Taxonomy" id="2488730"/>
    <lineage>
        <taxon>Bacteria</taxon>
        <taxon>Pseudomonadati</taxon>
        <taxon>Pseudomonadota</taxon>
        <taxon>Alphaproteobacteria</taxon>
        <taxon>Rhodobacterales</taxon>
        <taxon>Paracoccaceae</taxon>
        <taxon>Falsigemmobacter</taxon>
    </lineage>
</organism>